<keyword evidence="1" id="KW-0472">Membrane</keyword>
<organism evidence="2 3">
    <name type="scientific">Mesohalobacter halotolerans</name>
    <dbReference type="NCBI Taxonomy" id="1883405"/>
    <lineage>
        <taxon>Bacteria</taxon>
        <taxon>Pseudomonadati</taxon>
        <taxon>Bacteroidota</taxon>
        <taxon>Flavobacteriia</taxon>
        <taxon>Flavobacteriales</taxon>
        <taxon>Flavobacteriaceae</taxon>
        <taxon>Mesohalobacter</taxon>
    </lineage>
</organism>
<dbReference type="OrthoDB" id="1179607at2"/>
<accession>A0A4U5TRJ4</accession>
<feature type="transmembrane region" description="Helical" evidence="1">
    <location>
        <begin position="58"/>
        <end position="79"/>
    </location>
</feature>
<sequence>MKLYTTCSSCYKDIKLTQKATTKFEFERKYGEEIELSCRKCDTSNTKHVNRIFAKTEWFWVLLSFGISVFVSLILIFSFGGFGFFVLFAPAAVVFGQQKSISAFNRSKVPRSRK</sequence>
<dbReference type="EMBL" id="SWMU01000002">
    <property type="protein sequence ID" value="TKS56703.1"/>
    <property type="molecule type" value="Genomic_DNA"/>
</dbReference>
<gene>
    <name evidence="2" type="ORF">FCN74_06640</name>
</gene>
<evidence type="ECO:0000313" key="3">
    <source>
        <dbReference type="Proteomes" id="UP000306552"/>
    </source>
</evidence>
<reference evidence="2 3" key="1">
    <citation type="submission" date="2019-04" db="EMBL/GenBank/DDBJ databases">
        <title>Psychroflexus halotolerans sp. nov., isolated from a marine solar saltern.</title>
        <authorList>
            <person name="Feng X."/>
        </authorList>
    </citation>
    <scope>NUCLEOTIDE SEQUENCE [LARGE SCALE GENOMIC DNA]</scope>
    <source>
        <strain evidence="2 3">WDS2C27</strain>
    </source>
</reference>
<keyword evidence="1" id="KW-0812">Transmembrane</keyword>
<comment type="caution">
    <text evidence="2">The sequence shown here is derived from an EMBL/GenBank/DDBJ whole genome shotgun (WGS) entry which is preliminary data.</text>
</comment>
<name>A0A4U5TRJ4_9FLAO</name>
<dbReference type="Proteomes" id="UP000306552">
    <property type="component" value="Unassembled WGS sequence"/>
</dbReference>
<proteinExistence type="predicted"/>
<dbReference type="RefSeq" id="WP_138931805.1">
    <property type="nucleotide sequence ID" value="NZ_SWMU01000002.1"/>
</dbReference>
<evidence type="ECO:0000256" key="1">
    <source>
        <dbReference type="SAM" id="Phobius"/>
    </source>
</evidence>
<protein>
    <submittedName>
        <fullName evidence="2">Uncharacterized protein</fullName>
    </submittedName>
</protein>
<evidence type="ECO:0000313" key="2">
    <source>
        <dbReference type="EMBL" id="TKS56703.1"/>
    </source>
</evidence>
<dbReference type="AlphaFoldDB" id="A0A4U5TRJ4"/>
<keyword evidence="3" id="KW-1185">Reference proteome</keyword>
<keyword evidence="1" id="KW-1133">Transmembrane helix</keyword>